<keyword evidence="3" id="KW-0689">Ribosomal protein</keyword>
<gene>
    <name evidence="3" type="ORF">IPN91_04545</name>
</gene>
<reference evidence="3 4" key="1">
    <citation type="submission" date="2020-10" db="EMBL/GenBank/DDBJ databases">
        <title>Connecting structure to function with the recovery of over 1000 high-quality activated sludge metagenome-assembled genomes encoding full-length rRNA genes using long-read sequencing.</title>
        <authorList>
            <person name="Singleton C.M."/>
            <person name="Petriglieri F."/>
            <person name="Kristensen J.M."/>
            <person name="Kirkegaard R.H."/>
            <person name="Michaelsen T.Y."/>
            <person name="Andersen M.H."/>
            <person name="Karst S.M."/>
            <person name="Dueholm M.S."/>
            <person name="Nielsen P.H."/>
            <person name="Albertsen M."/>
        </authorList>
    </citation>
    <scope>NUCLEOTIDE SEQUENCE [LARGE SCALE GENOMIC DNA]</scope>
    <source>
        <strain evidence="3">OdNE_18-Q3-R46-58_MAXAC.008</strain>
    </source>
</reference>
<dbReference type="PANTHER" id="PTHR43648:SF1">
    <property type="entry name" value="ELECTRON TRANSFER FLAVOPROTEIN BETA SUBUNIT LYSINE METHYLTRANSFERASE"/>
    <property type="match status" value="1"/>
</dbReference>
<dbReference type="GO" id="GO:0005840">
    <property type="term" value="C:ribosome"/>
    <property type="evidence" value="ECO:0007669"/>
    <property type="project" value="UniProtKB-KW"/>
</dbReference>
<proteinExistence type="predicted"/>
<name>A0A936F121_9BACT</name>
<keyword evidence="2" id="KW-0808">Transferase</keyword>
<dbReference type="EMBL" id="JADKCH010000002">
    <property type="protein sequence ID" value="MBK8571913.1"/>
    <property type="molecule type" value="Genomic_DNA"/>
</dbReference>
<dbReference type="AlphaFoldDB" id="A0A936F121"/>
<dbReference type="CDD" id="cd02440">
    <property type="entry name" value="AdoMet_MTases"/>
    <property type="match status" value="1"/>
</dbReference>
<organism evidence="3 4">
    <name type="scientific">Candidatus Geothrix odensensis</name>
    <dbReference type="NCBI Taxonomy" id="2954440"/>
    <lineage>
        <taxon>Bacteria</taxon>
        <taxon>Pseudomonadati</taxon>
        <taxon>Acidobacteriota</taxon>
        <taxon>Holophagae</taxon>
        <taxon>Holophagales</taxon>
        <taxon>Holophagaceae</taxon>
        <taxon>Geothrix</taxon>
    </lineage>
</organism>
<sequence>MTHLRWKLEVPDPQEEALCAWLEGEGSSAFYREADPPRACYAYFPPDQTPPAEAGLRAFPGVRLVEAETFGDEDWLAKSREGFGAFEVGTRFHVRPLWDETPGPAGRLDLVVNPGLAFGTGGHETTRLCMELLEELARADRLRGPILDIGAGTGILSLAAHLLGGRHLTAFDIDPDCGPAMAELIELNAHLLQGAKPYESFVGTLDHPQADGPFAGLLANILLITIQELLPRMAQVAAPGGWLIASGILAERTDEALLSLVAHGFKPEQVRQEGEWIAILAKRVPA</sequence>
<dbReference type="Pfam" id="PF06325">
    <property type="entry name" value="PrmA"/>
    <property type="match status" value="1"/>
</dbReference>
<evidence type="ECO:0000256" key="2">
    <source>
        <dbReference type="ARBA" id="ARBA00022679"/>
    </source>
</evidence>
<protein>
    <submittedName>
        <fullName evidence="3">50S ribosomal protein L11 methyltransferase</fullName>
    </submittedName>
</protein>
<dbReference type="InterPro" id="IPR029063">
    <property type="entry name" value="SAM-dependent_MTases_sf"/>
</dbReference>
<keyword evidence="1 3" id="KW-0489">Methyltransferase</keyword>
<dbReference type="Gene3D" id="3.40.50.150">
    <property type="entry name" value="Vaccinia Virus protein VP39"/>
    <property type="match status" value="1"/>
</dbReference>
<evidence type="ECO:0000313" key="3">
    <source>
        <dbReference type="EMBL" id="MBK8571913.1"/>
    </source>
</evidence>
<evidence type="ECO:0000313" key="4">
    <source>
        <dbReference type="Proteomes" id="UP000709959"/>
    </source>
</evidence>
<evidence type="ECO:0000256" key="1">
    <source>
        <dbReference type="ARBA" id="ARBA00022603"/>
    </source>
</evidence>
<accession>A0A936F121</accession>
<dbReference type="SUPFAM" id="SSF53335">
    <property type="entry name" value="S-adenosyl-L-methionine-dependent methyltransferases"/>
    <property type="match status" value="1"/>
</dbReference>
<dbReference type="GO" id="GO:0008276">
    <property type="term" value="F:protein methyltransferase activity"/>
    <property type="evidence" value="ECO:0007669"/>
    <property type="project" value="TreeGrafter"/>
</dbReference>
<keyword evidence="3" id="KW-0687">Ribonucleoprotein</keyword>
<comment type="caution">
    <text evidence="3">The sequence shown here is derived from an EMBL/GenBank/DDBJ whole genome shotgun (WGS) entry which is preliminary data.</text>
</comment>
<dbReference type="InterPro" id="IPR050078">
    <property type="entry name" value="Ribosomal_L11_MeTrfase_PrmA"/>
</dbReference>
<dbReference type="Proteomes" id="UP000709959">
    <property type="component" value="Unassembled WGS sequence"/>
</dbReference>
<dbReference type="GO" id="GO:0032259">
    <property type="term" value="P:methylation"/>
    <property type="evidence" value="ECO:0007669"/>
    <property type="project" value="UniProtKB-KW"/>
</dbReference>
<dbReference type="PANTHER" id="PTHR43648">
    <property type="entry name" value="ELECTRON TRANSFER FLAVOPROTEIN BETA SUBUNIT LYSINE METHYLTRANSFERASE"/>
    <property type="match status" value="1"/>
</dbReference>